<sequence>MSKFWNAEDFLKAKPVRFQQPSKWAEITTSDEGFLVKVKHELQSSLHADEALKIDIQVRYRVPDDMLENDGSKVIGAAKKHFQKLFEERMKKFMGKLEDDCQKLEDATKSYLESIRTKKSNWEADQVQQLEDFVNSNREVGAKQIRKAYEDKLRRLMTKVAEEAVGLTIPKFKNKVEVAEKIVHALLIYGVVGLAIAALCIAAPPVGAAAIAGVVLTGVYLTAKQYDAYKKAKESFLALWNRYSDSLTVFQSKLTEAEKAIQTSLEALENLDRHGFALKAQHSRLKKELTTCKAELETGGSDRDGEDAGKRIKAIEEKMDQIQLMLDQGVDGYRIELEGALKLVQKQSLRNIPKRSTWFNRTQEFVKNGFDFMSKVAGVVEEL</sequence>
<evidence type="ECO:0000313" key="3">
    <source>
        <dbReference type="Proteomes" id="UP000759443"/>
    </source>
</evidence>
<feature type="transmembrane region" description="Helical" evidence="1">
    <location>
        <begin position="182"/>
        <end position="199"/>
    </location>
</feature>
<dbReference type="RefSeq" id="WP_209942711.1">
    <property type="nucleotide sequence ID" value="NZ_JAGGJU010000002.1"/>
</dbReference>
<comment type="caution">
    <text evidence="2">The sequence shown here is derived from an EMBL/GenBank/DDBJ whole genome shotgun (WGS) entry which is preliminary data.</text>
</comment>
<keyword evidence="1" id="KW-0812">Transmembrane</keyword>
<protein>
    <submittedName>
        <fullName evidence="2">Uncharacterized protein</fullName>
    </submittedName>
</protein>
<gene>
    <name evidence="2" type="ORF">J2Z17_000967</name>
</gene>
<accession>A0ABS4DV34</accession>
<dbReference type="Proteomes" id="UP000759443">
    <property type="component" value="Unassembled WGS sequence"/>
</dbReference>
<keyword evidence="3" id="KW-1185">Reference proteome</keyword>
<name>A0ABS4DV34_9HYPH</name>
<evidence type="ECO:0000256" key="1">
    <source>
        <dbReference type="SAM" id="Phobius"/>
    </source>
</evidence>
<reference evidence="2 3" key="1">
    <citation type="submission" date="2021-03" db="EMBL/GenBank/DDBJ databases">
        <title>Genomic Encyclopedia of Type Strains, Phase IV (KMG-IV): sequencing the most valuable type-strain genomes for metagenomic binning, comparative biology and taxonomic classification.</title>
        <authorList>
            <person name="Goeker M."/>
        </authorList>
    </citation>
    <scope>NUCLEOTIDE SEQUENCE [LARGE SCALE GENOMIC DNA]</scope>
    <source>
        <strain evidence="2 3">DSM 21600</strain>
    </source>
</reference>
<evidence type="ECO:0000313" key="2">
    <source>
        <dbReference type="EMBL" id="MBP1849546.1"/>
    </source>
</evidence>
<feature type="transmembrane region" description="Helical" evidence="1">
    <location>
        <begin position="205"/>
        <end position="223"/>
    </location>
</feature>
<proteinExistence type="predicted"/>
<keyword evidence="1" id="KW-1133">Transmembrane helix</keyword>
<dbReference type="Gene3D" id="1.20.1170.10">
    <property type="match status" value="1"/>
</dbReference>
<keyword evidence="1" id="KW-0472">Membrane</keyword>
<dbReference type="EMBL" id="JAGGJU010000002">
    <property type="protein sequence ID" value="MBP1849546.1"/>
    <property type="molecule type" value="Genomic_DNA"/>
</dbReference>
<organism evidence="2 3">
    <name type="scientific">Rhizobium halophytocola</name>
    <dbReference type="NCBI Taxonomy" id="735519"/>
    <lineage>
        <taxon>Bacteria</taxon>
        <taxon>Pseudomonadati</taxon>
        <taxon>Pseudomonadota</taxon>
        <taxon>Alphaproteobacteria</taxon>
        <taxon>Hyphomicrobiales</taxon>
        <taxon>Rhizobiaceae</taxon>
        <taxon>Rhizobium/Agrobacterium group</taxon>
        <taxon>Rhizobium</taxon>
    </lineage>
</organism>